<evidence type="ECO:0000256" key="2">
    <source>
        <dbReference type="ARBA" id="ARBA00022448"/>
    </source>
</evidence>
<proteinExistence type="inferred from homology"/>
<keyword evidence="5 7" id="KW-1133">Transmembrane helix</keyword>
<evidence type="ECO:0000256" key="6">
    <source>
        <dbReference type="ARBA" id="ARBA00023136"/>
    </source>
</evidence>
<comment type="caution">
    <text evidence="10">The sequence shown here is derived from an EMBL/GenBank/DDBJ whole genome shotgun (WGS) entry which is preliminary data.</text>
</comment>
<feature type="transmembrane region" description="Helical" evidence="7">
    <location>
        <begin position="100"/>
        <end position="124"/>
    </location>
</feature>
<dbReference type="PROSITE" id="PS50928">
    <property type="entry name" value="ABC_TM1"/>
    <property type="match status" value="1"/>
</dbReference>
<evidence type="ECO:0000256" key="3">
    <source>
        <dbReference type="ARBA" id="ARBA00022475"/>
    </source>
</evidence>
<evidence type="ECO:0000256" key="7">
    <source>
        <dbReference type="RuleBase" id="RU363032"/>
    </source>
</evidence>
<dbReference type="PANTHER" id="PTHR43744">
    <property type="entry name" value="ABC TRANSPORTER PERMEASE PROTEIN MG189-RELATED-RELATED"/>
    <property type="match status" value="1"/>
</dbReference>
<gene>
    <name evidence="10" type="ORF">RM446_06595</name>
</gene>
<name>A0ABU2KR77_9ACTN</name>
<protein>
    <submittedName>
        <fullName evidence="10">Carbohydrate ABC transporter permease</fullName>
    </submittedName>
</protein>
<organism evidence="10 11">
    <name type="scientific">Streptomonospora wellingtoniae</name>
    <dbReference type="NCBI Taxonomy" id="3075544"/>
    <lineage>
        <taxon>Bacteria</taxon>
        <taxon>Bacillati</taxon>
        <taxon>Actinomycetota</taxon>
        <taxon>Actinomycetes</taxon>
        <taxon>Streptosporangiales</taxon>
        <taxon>Nocardiopsidaceae</taxon>
        <taxon>Streptomonospora</taxon>
    </lineage>
</organism>
<reference evidence="11" key="1">
    <citation type="submission" date="2023-07" db="EMBL/GenBank/DDBJ databases">
        <title>30 novel species of actinomycetes from the DSMZ collection.</title>
        <authorList>
            <person name="Nouioui I."/>
        </authorList>
    </citation>
    <scope>NUCLEOTIDE SEQUENCE [LARGE SCALE GENOMIC DNA]</scope>
    <source>
        <strain evidence="11">DSM 45055</strain>
    </source>
</reference>
<dbReference type="RefSeq" id="WP_311544252.1">
    <property type="nucleotide sequence ID" value="NZ_JAVREK010000005.1"/>
</dbReference>
<feature type="transmembrane region" description="Helical" evidence="7">
    <location>
        <begin position="211"/>
        <end position="233"/>
    </location>
</feature>
<evidence type="ECO:0000259" key="9">
    <source>
        <dbReference type="PROSITE" id="PS50928"/>
    </source>
</evidence>
<dbReference type="CDD" id="cd06261">
    <property type="entry name" value="TM_PBP2"/>
    <property type="match status" value="1"/>
</dbReference>
<dbReference type="SUPFAM" id="SSF161098">
    <property type="entry name" value="MetI-like"/>
    <property type="match status" value="1"/>
</dbReference>
<dbReference type="Proteomes" id="UP001183226">
    <property type="component" value="Unassembled WGS sequence"/>
</dbReference>
<feature type="domain" description="ABC transmembrane type-1" evidence="9">
    <location>
        <begin position="101"/>
        <end position="290"/>
    </location>
</feature>
<evidence type="ECO:0000256" key="5">
    <source>
        <dbReference type="ARBA" id="ARBA00022989"/>
    </source>
</evidence>
<dbReference type="InterPro" id="IPR000515">
    <property type="entry name" value="MetI-like"/>
</dbReference>
<keyword evidence="6 7" id="KW-0472">Membrane</keyword>
<feature type="transmembrane region" description="Helical" evidence="7">
    <location>
        <begin position="39"/>
        <end position="61"/>
    </location>
</feature>
<evidence type="ECO:0000256" key="4">
    <source>
        <dbReference type="ARBA" id="ARBA00022692"/>
    </source>
</evidence>
<dbReference type="Gene3D" id="1.10.3720.10">
    <property type="entry name" value="MetI-like"/>
    <property type="match status" value="1"/>
</dbReference>
<evidence type="ECO:0000313" key="10">
    <source>
        <dbReference type="EMBL" id="MDT0301782.1"/>
    </source>
</evidence>
<keyword evidence="3" id="KW-1003">Cell membrane</keyword>
<feature type="compositionally biased region" description="Basic and acidic residues" evidence="8">
    <location>
        <begin position="10"/>
        <end position="21"/>
    </location>
</feature>
<evidence type="ECO:0000256" key="1">
    <source>
        <dbReference type="ARBA" id="ARBA00004651"/>
    </source>
</evidence>
<evidence type="ECO:0000256" key="8">
    <source>
        <dbReference type="SAM" id="MobiDB-lite"/>
    </source>
</evidence>
<feature type="region of interest" description="Disordered" evidence="8">
    <location>
        <begin position="1"/>
        <end position="21"/>
    </location>
</feature>
<dbReference type="PANTHER" id="PTHR43744:SF12">
    <property type="entry name" value="ABC TRANSPORTER PERMEASE PROTEIN MG189-RELATED"/>
    <property type="match status" value="1"/>
</dbReference>
<feature type="transmembrane region" description="Helical" evidence="7">
    <location>
        <begin position="169"/>
        <end position="190"/>
    </location>
</feature>
<dbReference type="Pfam" id="PF00528">
    <property type="entry name" value="BPD_transp_1"/>
    <property type="match status" value="1"/>
</dbReference>
<accession>A0ABU2KR77</accession>
<comment type="similarity">
    <text evidence="7">Belongs to the binding-protein-dependent transport system permease family.</text>
</comment>
<feature type="transmembrane region" description="Helical" evidence="7">
    <location>
        <begin position="269"/>
        <end position="290"/>
    </location>
</feature>
<dbReference type="EMBL" id="JAVREK010000005">
    <property type="protein sequence ID" value="MDT0301782.1"/>
    <property type="molecule type" value="Genomic_DNA"/>
</dbReference>
<sequence>MSVQTITPLSERRSARADRARERARQRTLILGGGKLPRVAAMSALVVMAAVWLVPMLWALATSFKTEQDAVSLPLSLVPESGFTLEQYRSLFAAGDVQLWMFNSLLVAVLVTVFTLAVSAPAAFAMSRMAFRGRAALIALTVAAIVVPPQLLIVPLFEQMVAMNLVDTYAAVILPQLVMPIIVFILKRFFDAVPRELDDAARIDGASYWRLFATVILPLSRPILAAASIFVFITAWNNYLWPFIATTDPALMTLPVGIPNVLNSYGSFYAAQMASSMVAAAPMVAVFLLFQRHIVRSVATTGLGGQ</sequence>
<keyword evidence="4 7" id="KW-0812">Transmembrane</keyword>
<keyword evidence="2 7" id="KW-0813">Transport</keyword>
<dbReference type="InterPro" id="IPR035906">
    <property type="entry name" value="MetI-like_sf"/>
</dbReference>
<comment type="subcellular location">
    <subcellularLocation>
        <location evidence="1 7">Cell membrane</location>
        <topology evidence="1 7">Multi-pass membrane protein</topology>
    </subcellularLocation>
</comment>
<evidence type="ECO:0000313" key="11">
    <source>
        <dbReference type="Proteomes" id="UP001183226"/>
    </source>
</evidence>
<keyword evidence="11" id="KW-1185">Reference proteome</keyword>
<feature type="transmembrane region" description="Helical" evidence="7">
    <location>
        <begin position="136"/>
        <end position="157"/>
    </location>
</feature>